<proteinExistence type="predicted"/>
<evidence type="ECO:0000313" key="4">
    <source>
        <dbReference type="Proteomes" id="UP000198372"/>
    </source>
</evidence>
<protein>
    <submittedName>
        <fullName evidence="3">BQ2448_3071 protein</fullName>
    </submittedName>
</protein>
<name>A0A238FHL4_9BASI</name>
<keyword evidence="4" id="KW-1185">Reference proteome</keyword>
<feature type="region of interest" description="Disordered" evidence="1">
    <location>
        <begin position="138"/>
        <end position="162"/>
    </location>
</feature>
<keyword evidence="2" id="KW-1133">Transmembrane helix</keyword>
<reference evidence="4" key="1">
    <citation type="submission" date="2016-09" db="EMBL/GenBank/DDBJ databases">
        <authorList>
            <person name="Jeantristanb JTB J.-T."/>
            <person name="Ricardo R."/>
        </authorList>
    </citation>
    <scope>NUCLEOTIDE SEQUENCE [LARGE SCALE GENOMIC DNA]</scope>
</reference>
<feature type="transmembrane region" description="Helical" evidence="2">
    <location>
        <begin position="60"/>
        <end position="82"/>
    </location>
</feature>
<keyword evidence="2" id="KW-0472">Membrane</keyword>
<feature type="region of interest" description="Disordered" evidence="1">
    <location>
        <begin position="1"/>
        <end position="25"/>
    </location>
</feature>
<evidence type="ECO:0000313" key="3">
    <source>
        <dbReference type="EMBL" id="SCV71483.1"/>
    </source>
</evidence>
<keyword evidence="2" id="KW-0812">Transmembrane</keyword>
<evidence type="ECO:0000256" key="1">
    <source>
        <dbReference type="SAM" id="MobiDB-lite"/>
    </source>
</evidence>
<dbReference type="AlphaFoldDB" id="A0A238FHL4"/>
<feature type="compositionally biased region" description="Polar residues" evidence="1">
    <location>
        <begin position="1"/>
        <end position="12"/>
    </location>
</feature>
<accession>A0A238FHL4</accession>
<dbReference type="Proteomes" id="UP000198372">
    <property type="component" value="Unassembled WGS sequence"/>
</dbReference>
<dbReference type="EMBL" id="FMSP01000007">
    <property type="protein sequence ID" value="SCV71483.1"/>
    <property type="molecule type" value="Genomic_DNA"/>
</dbReference>
<dbReference type="OrthoDB" id="3352450at2759"/>
<sequence>MATTTKPNSTPTIDPPVPQDPNKLNFDELGDANRRAQIDVRPTRAQQQAPASNLLSHHTIAPVTLGGLQGIVSGAAAAFLAGQFSTRLLKQGRNAGLLSGLIAGVGVGYLMTGHSLSIYLHQAQQSRLALRARLAETSEGSKLDPTSPQPWDLNRGEGGVGGMELMTDKYRSTSGDH</sequence>
<feature type="transmembrane region" description="Helical" evidence="2">
    <location>
        <begin position="94"/>
        <end position="112"/>
    </location>
</feature>
<organism evidence="3 4">
    <name type="scientific">Microbotryum intermedium</name>
    <dbReference type="NCBI Taxonomy" id="269621"/>
    <lineage>
        <taxon>Eukaryota</taxon>
        <taxon>Fungi</taxon>
        <taxon>Dikarya</taxon>
        <taxon>Basidiomycota</taxon>
        <taxon>Pucciniomycotina</taxon>
        <taxon>Microbotryomycetes</taxon>
        <taxon>Microbotryales</taxon>
        <taxon>Microbotryaceae</taxon>
        <taxon>Microbotryum</taxon>
    </lineage>
</organism>
<gene>
    <name evidence="3" type="ORF">BQ2448_3071</name>
</gene>
<evidence type="ECO:0000256" key="2">
    <source>
        <dbReference type="SAM" id="Phobius"/>
    </source>
</evidence>